<dbReference type="SUPFAM" id="SSF53649">
    <property type="entry name" value="Alkaline phosphatase-like"/>
    <property type="match status" value="2"/>
</dbReference>
<evidence type="ECO:0000313" key="2">
    <source>
        <dbReference type="EMBL" id="SEP68724.1"/>
    </source>
</evidence>
<accession>A0A1H8ZWH6</accession>
<evidence type="ECO:0000259" key="1">
    <source>
        <dbReference type="Pfam" id="PF00884"/>
    </source>
</evidence>
<dbReference type="Pfam" id="PF00884">
    <property type="entry name" value="Sulfatase"/>
    <property type="match status" value="1"/>
</dbReference>
<dbReference type="InterPro" id="IPR017850">
    <property type="entry name" value="Alkaline_phosphatase_core_sf"/>
</dbReference>
<organism evidence="2 3">
    <name type="scientific">Natrinema salaciae</name>
    <dbReference type="NCBI Taxonomy" id="1186196"/>
    <lineage>
        <taxon>Archaea</taxon>
        <taxon>Methanobacteriati</taxon>
        <taxon>Methanobacteriota</taxon>
        <taxon>Stenosarchaea group</taxon>
        <taxon>Halobacteria</taxon>
        <taxon>Halobacteriales</taxon>
        <taxon>Natrialbaceae</taxon>
        <taxon>Natrinema</taxon>
    </lineage>
</organism>
<dbReference type="AlphaFoldDB" id="A0A1H8ZWH6"/>
<dbReference type="STRING" id="1186196.SAMN04489841_0282"/>
<feature type="domain" description="Sulfatase N-terminal" evidence="1">
    <location>
        <begin position="118"/>
        <end position="284"/>
    </location>
</feature>
<evidence type="ECO:0000313" key="3">
    <source>
        <dbReference type="Proteomes" id="UP000199114"/>
    </source>
</evidence>
<dbReference type="EMBL" id="FOFD01000001">
    <property type="protein sequence ID" value="SEP68724.1"/>
    <property type="molecule type" value="Genomic_DNA"/>
</dbReference>
<proteinExistence type="predicted"/>
<gene>
    <name evidence="2" type="ORF">SAMN04489841_0282</name>
</gene>
<name>A0A1H8ZWH6_9EURY</name>
<protein>
    <recommendedName>
        <fullName evidence="1">Sulfatase N-terminal domain-containing protein</fullName>
    </recommendedName>
</protein>
<keyword evidence="3" id="KW-1185">Reference proteome</keyword>
<dbReference type="Gene3D" id="3.40.720.10">
    <property type="entry name" value="Alkaline Phosphatase, subunit A"/>
    <property type="match status" value="1"/>
</dbReference>
<dbReference type="InterPro" id="IPR000917">
    <property type="entry name" value="Sulfatase_N"/>
</dbReference>
<reference evidence="3" key="1">
    <citation type="submission" date="2016-10" db="EMBL/GenBank/DDBJ databases">
        <authorList>
            <person name="Varghese N."/>
            <person name="Submissions S."/>
        </authorList>
    </citation>
    <scope>NUCLEOTIDE SEQUENCE [LARGE SCALE GENOMIC DNA]</scope>
    <source>
        <strain evidence="3">DSM 25055</strain>
    </source>
</reference>
<sequence length="304" mass="34741">MYSLRQLAKGIRKPRMASLEINRQFHRLFSTNNESSNVFAEDWDNLIILDGCRYDVLSETDFVKKADDFTSRISSGSNSVEFLESNVNGNYLDDVVWVSANPYVSDHRESIFKVIDAWDEGWNDKCRTVLPETMVEYAKESAVEFPDKRLVVHFMQPHYPFIGPTAQELPQHRTFTGEGQTNDDPKDIWKHLQNGAVDRSLVWKAYTESLQKTLPYVDDLVEELRGRTVITADHGNAFGERGSPIPISIYGHPPGLRNNALVRVPWVVFSSKDRKNIVPDVIESNSSEISSDIKDRLRDLGYVE</sequence>
<dbReference type="Proteomes" id="UP000199114">
    <property type="component" value="Unassembled WGS sequence"/>
</dbReference>